<comment type="caution">
    <text evidence="1">The sequence shown here is derived from an EMBL/GenBank/DDBJ whole genome shotgun (WGS) entry which is preliminary data.</text>
</comment>
<evidence type="ECO:0000313" key="1">
    <source>
        <dbReference type="EMBL" id="MDL2418691.1"/>
    </source>
</evidence>
<dbReference type="EMBL" id="JASWHZ010000001">
    <property type="protein sequence ID" value="MDL2418691.1"/>
    <property type="molecule type" value="Genomic_DNA"/>
</dbReference>
<reference evidence="1 2" key="1">
    <citation type="journal article" date="2023" name="Int. J. Mol. Sci.">
        <title>Pathogenicity and Genomic Characterization of a Novel Genospecies, Bacillus shihchuchen, of the Bacillus cereus Group Isolated from Chinese Softshell Turtle (Pelodiscus sinensis).</title>
        <authorList>
            <person name="Cheng L.W."/>
            <person name="Byadgi O.V."/>
            <person name="Tsai C.E."/>
            <person name="Wang P.C."/>
            <person name="Chen S.C."/>
        </authorList>
    </citation>
    <scope>NUCLEOTIDE SEQUENCE [LARGE SCALE GENOMIC DNA]</scope>
    <source>
        <strain evidence="1 2">QF108-045</strain>
    </source>
</reference>
<organism evidence="1 2">
    <name type="scientific">Bacillus shihchuchen</name>
    <dbReference type="NCBI Taxonomy" id="3036942"/>
    <lineage>
        <taxon>Bacteria</taxon>
        <taxon>Bacillati</taxon>
        <taxon>Bacillota</taxon>
        <taxon>Bacilli</taxon>
        <taxon>Bacillales</taxon>
        <taxon>Bacillaceae</taxon>
        <taxon>Bacillus</taxon>
        <taxon>Bacillus cereus group</taxon>
    </lineage>
</organism>
<protein>
    <recommendedName>
        <fullName evidence="3">DUF2971 domain-containing protein</fullName>
    </recommendedName>
</protein>
<keyword evidence="2" id="KW-1185">Reference proteome</keyword>
<dbReference type="Proteomes" id="UP001229716">
    <property type="component" value="Unassembled WGS sequence"/>
</dbReference>
<gene>
    <name evidence="1" type="ORF">P6F46_20520</name>
</gene>
<evidence type="ECO:0000313" key="2">
    <source>
        <dbReference type="Proteomes" id="UP001229716"/>
    </source>
</evidence>
<sequence>MYNFDKLVYTDDFMWETLGIRELPSKLYHYTSIDTLIKIIENKSIRFNRLDKVNDPEEALSSSIENANTSVFVSCWNVEDGESLYMWNMYGDNFKGVRIEIPSNMFKGRHSATIYEKVGVILTMTVKFLLKEKI</sequence>
<evidence type="ECO:0008006" key="3">
    <source>
        <dbReference type="Google" id="ProtNLM"/>
    </source>
</evidence>
<proteinExistence type="predicted"/>
<accession>A0ABT7KX56</accession>
<name>A0ABT7KX56_9BACI</name>